<reference evidence="2" key="1">
    <citation type="journal article" date="2020" name="Nat. Commun.">
        <title>Large-scale genome sequencing of mycorrhizal fungi provides insights into the early evolution of symbiotic traits.</title>
        <authorList>
            <person name="Miyauchi S."/>
            <person name="Kiss E."/>
            <person name="Kuo A."/>
            <person name="Drula E."/>
            <person name="Kohler A."/>
            <person name="Sanchez-Garcia M."/>
            <person name="Morin E."/>
            <person name="Andreopoulos B."/>
            <person name="Barry K.W."/>
            <person name="Bonito G."/>
            <person name="Buee M."/>
            <person name="Carver A."/>
            <person name="Chen C."/>
            <person name="Cichocki N."/>
            <person name="Clum A."/>
            <person name="Culley D."/>
            <person name="Crous P.W."/>
            <person name="Fauchery L."/>
            <person name="Girlanda M."/>
            <person name="Hayes R.D."/>
            <person name="Keri Z."/>
            <person name="LaButti K."/>
            <person name="Lipzen A."/>
            <person name="Lombard V."/>
            <person name="Magnuson J."/>
            <person name="Maillard F."/>
            <person name="Murat C."/>
            <person name="Nolan M."/>
            <person name="Ohm R.A."/>
            <person name="Pangilinan J."/>
            <person name="Pereira M.F."/>
            <person name="Perotto S."/>
            <person name="Peter M."/>
            <person name="Pfister S."/>
            <person name="Riley R."/>
            <person name="Sitrit Y."/>
            <person name="Stielow J.B."/>
            <person name="Szollosi G."/>
            <person name="Zifcakova L."/>
            <person name="Stursova M."/>
            <person name="Spatafora J.W."/>
            <person name="Tedersoo L."/>
            <person name="Vaario L.M."/>
            <person name="Yamada A."/>
            <person name="Yan M."/>
            <person name="Wang P."/>
            <person name="Xu J."/>
            <person name="Bruns T."/>
            <person name="Baldrian P."/>
            <person name="Vilgalys R."/>
            <person name="Dunand C."/>
            <person name="Henrissat B."/>
            <person name="Grigoriev I.V."/>
            <person name="Hibbett D."/>
            <person name="Nagy L.G."/>
            <person name="Martin F.M."/>
        </authorList>
    </citation>
    <scope>NUCLEOTIDE SEQUENCE</scope>
    <source>
        <strain evidence="2">UP504</strain>
    </source>
</reference>
<evidence type="ECO:0000313" key="2">
    <source>
        <dbReference type="EMBL" id="KAF9520927.1"/>
    </source>
</evidence>
<evidence type="ECO:0000313" key="3">
    <source>
        <dbReference type="Proteomes" id="UP000886523"/>
    </source>
</evidence>
<dbReference type="AlphaFoldDB" id="A0A9P6E0R3"/>
<dbReference type="OrthoDB" id="3260094at2759"/>
<name>A0A9P6E0R3_9AGAM</name>
<gene>
    <name evidence="2" type="ORF">BS47DRAFT_416383</name>
</gene>
<keyword evidence="3" id="KW-1185">Reference proteome</keyword>
<accession>A0A9P6E0R3</accession>
<organism evidence="2 3">
    <name type="scientific">Hydnum rufescens UP504</name>
    <dbReference type="NCBI Taxonomy" id="1448309"/>
    <lineage>
        <taxon>Eukaryota</taxon>
        <taxon>Fungi</taxon>
        <taxon>Dikarya</taxon>
        <taxon>Basidiomycota</taxon>
        <taxon>Agaricomycotina</taxon>
        <taxon>Agaricomycetes</taxon>
        <taxon>Cantharellales</taxon>
        <taxon>Hydnaceae</taxon>
        <taxon>Hydnum</taxon>
    </lineage>
</organism>
<feature type="region of interest" description="Disordered" evidence="1">
    <location>
        <begin position="167"/>
        <end position="187"/>
    </location>
</feature>
<dbReference type="EMBL" id="MU128910">
    <property type="protein sequence ID" value="KAF9520927.1"/>
    <property type="molecule type" value="Genomic_DNA"/>
</dbReference>
<comment type="caution">
    <text evidence="2">The sequence shown here is derived from an EMBL/GenBank/DDBJ whole genome shotgun (WGS) entry which is preliminary data.</text>
</comment>
<evidence type="ECO:0000256" key="1">
    <source>
        <dbReference type="SAM" id="MobiDB-lite"/>
    </source>
</evidence>
<dbReference type="Proteomes" id="UP000886523">
    <property type="component" value="Unassembled WGS sequence"/>
</dbReference>
<proteinExistence type="predicted"/>
<sequence length="187" mass="20500">MPPKTPPPKPPVTLETPISVRSTSGHSYDATLEASRKAVMADLHRIPIVNIDDMLTAMFPHVNPTFAHAVVEKLKQLAHINARGRWQAFDVEPSKQMGTEDSVYNKGVLDTFNQIITATKILVTDIDIPVPMALNVAGAKTPRSERTNTSRPDAYFHLKTSTIPGSKYRPDLTSLGGHRLPDGIQEG</sequence>
<protein>
    <submittedName>
        <fullName evidence="2">Uncharacterized protein</fullName>
    </submittedName>
</protein>
<feature type="compositionally biased region" description="Pro residues" evidence="1">
    <location>
        <begin position="1"/>
        <end position="11"/>
    </location>
</feature>
<feature type="region of interest" description="Disordered" evidence="1">
    <location>
        <begin position="1"/>
        <end position="25"/>
    </location>
</feature>